<dbReference type="KEGG" id="rox:BV494_20820"/>
<dbReference type="OrthoDB" id="1456570at2"/>
<proteinExistence type="predicted"/>
<accession>A0A2L1UW77</accession>
<evidence type="ECO:0000259" key="1">
    <source>
        <dbReference type="Pfam" id="PF14206"/>
    </source>
</evidence>
<dbReference type="InterPro" id="IPR025983">
    <property type="entry name" value="Cys_rich_CPCC"/>
</dbReference>
<keyword evidence="3" id="KW-1185">Reference proteome</keyword>
<dbReference type="AlphaFoldDB" id="A0A2L1UW77"/>
<feature type="domain" description="Cysteine-rich CPCC" evidence="1">
    <location>
        <begin position="7"/>
        <end position="61"/>
    </location>
</feature>
<evidence type="ECO:0000313" key="3">
    <source>
        <dbReference type="Proteomes" id="UP000239197"/>
    </source>
</evidence>
<dbReference type="RefSeq" id="WP_104924548.1">
    <property type="nucleotide sequence ID" value="NZ_CP019062.1"/>
</dbReference>
<name>A0A2L1UW77_9GAMM</name>
<dbReference type="Pfam" id="PF14206">
    <property type="entry name" value="Cys_rich_CPCC"/>
    <property type="match status" value="1"/>
</dbReference>
<dbReference type="Proteomes" id="UP000239197">
    <property type="component" value="Chromosome"/>
</dbReference>
<protein>
    <recommendedName>
        <fullName evidence="1">Cysteine-rich CPCC domain-containing protein</fullName>
    </recommendedName>
</protein>
<sequence>MSDESLCPCCGEKVFEALGEHDICPNCNWEDDPFQSRNPNRGGGAKKMSLNEAREAFKQGGKVK</sequence>
<reference evidence="3" key="1">
    <citation type="submission" date="2017-01" db="EMBL/GenBank/DDBJ databases">
        <title>Genome sequence of Rouxiella sp. ERMR1:05.</title>
        <authorList>
            <person name="Kumar R."/>
            <person name="Singh D."/>
            <person name="Kumar S."/>
        </authorList>
    </citation>
    <scope>NUCLEOTIDE SEQUENCE [LARGE SCALE GENOMIC DNA]</scope>
    <source>
        <strain evidence="3">ERMR1:05</strain>
    </source>
</reference>
<evidence type="ECO:0000313" key="2">
    <source>
        <dbReference type="EMBL" id="AVF37190.1"/>
    </source>
</evidence>
<organism evidence="2 3">
    <name type="scientific">Rahnella sikkimica</name>
    <dbReference type="NCBI Taxonomy" id="1805933"/>
    <lineage>
        <taxon>Bacteria</taxon>
        <taxon>Pseudomonadati</taxon>
        <taxon>Pseudomonadota</taxon>
        <taxon>Gammaproteobacteria</taxon>
        <taxon>Enterobacterales</taxon>
        <taxon>Yersiniaceae</taxon>
        <taxon>Rahnella</taxon>
    </lineage>
</organism>
<dbReference type="EMBL" id="CP019062">
    <property type="protein sequence ID" value="AVF37190.1"/>
    <property type="molecule type" value="Genomic_DNA"/>
</dbReference>
<gene>
    <name evidence="2" type="ORF">BV494_20820</name>
</gene>